<keyword evidence="7" id="KW-0472">Membrane</keyword>
<dbReference type="CDD" id="cd03257">
    <property type="entry name" value="ABC_NikE_OppD_transporters"/>
    <property type="match status" value="1"/>
</dbReference>
<evidence type="ECO:0000256" key="7">
    <source>
        <dbReference type="ARBA" id="ARBA00023136"/>
    </source>
</evidence>
<comment type="subcellular location">
    <subcellularLocation>
        <location evidence="1">Cell membrane</location>
        <topology evidence="1">Peripheral membrane protein</topology>
    </subcellularLocation>
</comment>
<protein>
    <submittedName>
        <fullName evidence="10">ABC transporter ATP-binding protein</fullName>
    </submittedName>
    <submittedName>
        <fullName evidence="9">ABC-type dipeptide/oligopeptide/nickel transport system ATPase component</fullName>
    </submittedName>
</protein>
<reference evidence="10 12" key="2">
    <citation type="submission" date="2020-06" db="EMBL/GenBank/DDBJ databases">
        <title>Complete genome of Paenibacillus barcinonensis KACC11450.</title>
        <authorList>
            <person name="Kim M."/>
            <person name="Park Y.-J."/>
            <person name="Shin J.-H."/>
        </authorList>
    </citation>
    <scope>NUCLEOTIDE SEQUENCE [LARGE SCALE GENOMIC DNA]</scope>
    <source>
        <strain evidence="10 12">KACC11450</strain>
    </source>
</reference>
<dbReference type="Pfam" id="PF08352">
    <property type="entry name" value="oligo_HPY"/>
    <property type="match status" value="1"/>
</dbReference>
<dbReference type="RefSeq" id="WP_110898983.1">
    <property type="nucleotide sequence ID" value="NZ_CP054614.1"/>
</dbReference>
<dbReference type="GO" id="GO:0016887">
    <property type="term" value="F:ATP hydrolysis activity"/>
    <property type="evidence" value="ECO:0007669"/>
    <property type="project" value="InterPro"/>
</dbReference>
<proteinExistence type="inferred from homology"/>
<dbReference type="GO" id="GO:0015833">
    <property type="term" value="P:peptide transport"/>
    <property type="evidence" value="ECO:0007669"/>
    <property type="project" value="InterPro"/>
</dbReference>
<dbReference type="GO" id="GO:0005886">
    <property type="term" value="C:plasma membrane"/>
    <property type="evidence" value="ECO:0007669"/>
    <property type="project" value="UniProtKB-SubCell"/>
</dbReference>
<accession>A0A2V4VZR8</accession>
<evidence type="ECO:0000256" key="5">
    <source>
        <dbReference type="ARBA" id="ARBA00022741"/>
    </source>
</evidence>
<dbReference type="PANTHER" id="PTHR43297:SF2">
    <property type="entry name" value="DIPEPTIDE TRANSPORT ATP-BINDING PROTEIN DPPD"/>
    <property type="match status" value="1"/>
</dbReference>
<dbReference type="Gene3D" id="3.40.50.300">
    <property type="entry name" value="P-loop containing nucleotide triphosphate hydrolases"/>
    <property type="match status" value="1"/>
</dbReference>
<gene>
    <name evidence="9" type="ORF">DFQ00_12345</name>
    <name evidence="10" type="ORF">HUB98_18425</name>
</gene>
<evidence type="ECO:0000313" key="9">
    <source>
        <dbReference type="EMBL" id="PYE44405.1"/>
    </source>
</evidence>
<dbReference type="SMART" id="SM00382">
    <property type="entry name" value="AAA"/>
    <property type="match status" value="1"/>
</dbReference>
<dbReference type="Proteomes" id="UP000247790">
    <property type="component" value="Unassembled WGS sequence"/>
</dbReference>
<evidence type="ECO:0000313" key="10">
    <source>
        <dbReference type="EMBL" id="QKS58062.1"/>
    </source>
</evidence>
<evidence type="ECO:0000313" key="11">
    <source>
        <dbReference type="Proteomes" id="UP000247790"/>
    </source>
</evidence>
<dbReference type="AlphaFoldDB" id="A0A2V4VZR8"/>
<keyword evidence="6 10" id="KW-0067">ATP-binding</keyword>
<evidence type="ECO:0000256" key="6">
    <source>
        <dbReference type="ARBA" id="ARBA00022840"/>
    </source>
</evidence>
<evidence type="ECO:0000259" key="8">
    <source>
        <dbReference type="PROSITE" id="PS50893"/>
    </source>
</evidence>
<keyword evidence="5" id="KW-0547">Nucleotide-binding</keyword>
<evidence type="ECO:0000313" key="12">
    <source>
        <dbReference type="Proteomes" id="UP000509327"/>
    </source>
</evidence>
<dbReference type="GO" id="GO:0005524">
    <property type="term" value="F:ATP binding"/>
    <property type="evidence" value="ECO:0007669"/>
    <property type="project" value="UniProtKB-KW"/>
</dbReference>
<evidence type="ECO:0000256" key="2">
    <source>
        <dbReference type="ARBA" id="ARBA00005417"/>
    </source>
</evidence>
<dbReference type="InterPro" id="IPR003593">
    <property type="entry name" value="AAA+_ATPase"/>
</dbReference>
<evidence type="ECO:0000256" key="4">
    <source>
        <dbReference type="ARBA" id="ARBA00022475"/>
    </source>
</evidence>
<dbReference type="PANTHER" id="PTHR43297">
    <property type="entry name" value="OLIGOPEPTIDE TRANSPORT ATP-BINDING PROTEIN APPD"/>
    <property type="match status" value="1"/>
</dbReference>
<dbReference type="InterPro" id="IPR013563">
    <property type="entry name" value="Oligopep_ABC_C"/>
</dbReference>
<dbReference type="InterPro" id="IPR050388">
    <property type="entry name" value="ABC_Ni/Peptide_Import"/>
</dbReference>
<keyword evidence="12" id="KW-1185">Reference proteome</keyword>
<evidence type="ECO:0000256" key="3">
    <source>
        <dbReference type="ARBA" id="ARBA00022448"/>
    </source>
</evidence>
<dbReference type="SUPFAM" id="SSF52540">
    <property type="entry name" value="P-loop containing nucleoside triphosphate hydrolases"/>
    <property type="match status" value="1"/>
</dbReference>
<dbReference type="PROSITE" id="PS50893">
    <property type="entry name" value="ABC_TRANSPORTER_2"/>
    <property type="match status" value="1"/>
</dbReference>
<dbReference type="OrthoDB" id="9802264at2"/>
<keyword evidence="4" id="KW-1003">Cell membrane</keyword>
<name>A0A2V4VZR8_PAEBA</name>
<keyword evidence="3" id="KW-0813">Transport</keyword>
<feature type="domain" description="ABC transporter" evidence="8">
    <location>
        <begin position="11"/>
        <end position="260"/>
    </location>
</feature>
<dbReference type="Pfam" id="PF00005">
    <property type="entry name" value="ABC_tran"/>
    <property type="match status" value="1"/>
</dbReference>
<organism evidence="9 11">
    <name type="scientific">Paenibacillus barcinonensis</name>
    <dbReference type="NCBI Taxonomy" id="198119"/>
    <lineage>
        <taxon>Bacteria</taxon>
        <taxon>Bacillati</taxon>
        <taxon>Bacillota</taxon>
        <taxon>Bacilli</taxon>
        <taxon>Bacillales</taxon>
        <taxon>Paenibacillaceae</taxon>
        <taxon>Paenibacillus</taxon>
    </lineage>
</organism>
<dbReference type="InterPro" id="IPR027417">
    <property type="entry name" value="P-loop_NTPase"/>
</dbReference>
<dbReference type="EMBL" id="QJSW01000023">
    <property type="protein sequence ID" value="PYE44405.1"/>
    <property type="molecule type" value="Genomic_DNA"/>
</dbReference>
<evidence type="ECO:0000256" key="1">
    <source>
        <dbReference type="ARBA" id="ARBA00004202"/>
    </source>
</evidence>
<comment type="similarity">
    <text evidence="2">Belongs to the ABC transporter superfamily.</text>
</comment>
<dbReference type="Proteomes" id="UP000509327">
    <property type="component" value="Chromosome"/>
</dbReference>
<dbReference type="InterPro" id="IPR003439">
    <property type="entry name" value="ABC_transporter-like_ATP-bd"/>
</dbReference>
<sequence length="272" mass="29308">MSGHREATTLLEVTNLSVSYKDGTASLHEVSFSMNPGEVVGIVGESGSGKSTLLRAVMGLLPAGGRYTGGEICFQGQMLLGNDTLVQNWHGVHGQRMAMVFQDSGSYLNPIRSIESQYVEAIRAHLPMSRKEAKELAVRTLASMGLDDPERVMRAYASQLSGGMKQRTAIAMAASLKPELLLADEPTSALDVTTQNEVLNQLSRLCAEQGTGMIMVTHNMAVAAHMADRIGVMLNGKLVELGDTLDVISAPLHEYTRKLLNAVPELEGDMHD</sequence>
<dbReference type="EMBL" id="CP054614">
    <property type="protein sequence ID" value="QKS58062.1"/>
    <property type="molecule type" value="Genomic_DNA"/>
</dbReference>
<reference evidence="9 11" key="1">
    <citation type="submission" date="2018-06" db="EMBL/GenBank/DDBJ databases">
        <title>Genomic Encyclopedia of Type Strains, Phase III (KMG-III): the genomes of soil and plant-associated and newly described type strains.</title>
        <authorList>
            <person name="Whitman W."/>
        </authorList>
    </citation>
    <scope>NUCLEOTIDE SEQUENCE [LARGE SCALE GENOMIC DNA]</scope>
    <source>
        <strain evidence="9 11">CECT 7022</strain>
    </source>
</reference>